<dbReference type="RefSeq" id="WP_344334328.1">
    <property type="nucleotide sequence ID" value="NZ_BAAAPZ010000001.1"/>
</dbReference>
<feature type="transmembrane region" description="Helical" evidence="1">
    <location>
        <begin position="272"/>
        <end position="291"/>
    </location>
</feature>
<keyword evidence="1" id="KW-0472">Membrane</keyword>
<dbReference type="InterPro" id="IPR002656">
    <property type="entry name" value="Acyl_transf_3_dom"/>
</dbReference>
<proteinExistence type="predicted"/>
<feature type="domain" description="Acyltransferase 3" evidence="2">
    <location>
        <begin position="24"/>
        <end position="366"/>
    </location>
</feature>
<accession>A0ABN2W8Z4</accession>
<evidence type="ECO:0000256" key="1">
    <source>
        <dbReference type="SAM" id="Phobius"/>
    </source>
</evidence>
<feature type="transmembrane region" description="Helical" evidence="1">
    <location>
        <begin position="152"/>
        <end position="171"/>
    </location>
</feature>
<comment type="caution">
    <text evidence="3">The sequence shown here is derived from an EMBL/GenBank/DDBJ whole genome shotgun (WGS) entry which is preliminary data.</text>
</comment>
<keyword evidence="4" id="KW-1185">Reference proteome</keyword>
<dbReference type="Proteomes" id="UP001500984">
    <property type="component" value="Unassembled WGS sequence"/>
</dbReference>
<feature type="transmembrane region" description="Helical" evidence="1">
    <location>
        <begin position="351"/>
        <end position="368"/>
    </location>
</feature>
<feature type="transmembrane region" description="Helical" evidence="1">
    <location>
        <begin position="414"/>
        <end position="433"/>
    </location>
</feature>
<feature type="transmembrane region" description="Helical" evidence="1">
    <location>
        <begin position="312"/>
        <end position="331"/>
    </location>
</feature>
<keyword evidence="1" id="KW-1133">Transmembrane helix</keyword>
<evidence type="ECO:0000313" key="3">
    <source>
        <dbReference type="EMBL" id="GAA2086839.1"/>
    </source>
</evidence>
<evidence type="ECO:0000313" key="4">
    <source>
        <dbReference type="Proteomes" id="UP001500984"/>
    </source>
</evidence>
<reference evidence="4" key="1">
    <citation type="journal article" date="2019" name="Int. J. Syst. Evol. Microbiol.">
        <title>The Global Catalogue of Microorganisms (GCM) 10K type strain sequencing project: providing services to taxonomists for standard genome sequencing and annotation.</title>
        <authorList>
            <consortium name="The Broad Institute Genomics Platform"/>
            <consortium name="The Broad Institute Genome Sequencing Center for Infectious Disease"/>
            <person name="Wu L."/>
            <person name="Ma J."/>
        </authorList>
    </citation>
    <scope>NUCLEOTIDE SEQUENCE [LARGE SCALE GENOMIC DNA]</scope>
    <source>
        <strain evidence="4">JCM 15900</strain>
    </source>
</reference>
<protein>
    <recommendedName>
        <fullName evidence="2">Acyltransferase 3 domain-containing protein</fullName>
    </recommendedName>
</protein>
<feature type="transmembrane region" description="Helical" evidence="1">
    <location>
        <begin position="28"/>
        <end position="46"/>
    </location>
</feature>
<keyword evidence="1" id="KW-0812">Transmembrane</keyword>
<name>A0ABN2W8Z4_9MICO</name>
<dbReference type="Pfam" id="PF01757">
    <property type="entry name" value="Acyl_transf_3"/>
    <property type="match status" value="1"/>
</dbReference>
<sequence length="436" mass="45382">MSVVPTHPRSADRTVLVRIAERDGSIDAVRALSLLVVVMLHALMAGAGRAPDGGLTASVAMAGEGWFVPVSWVVQVMPLFFIAGGFAGLHQWRRMQGRGDSAVDYVRVRAMRLILPAAVMIGLSGLVLAGASAAGADGELVAEAGRRITQPLWFLAVYLGVTSLVPVMARLHERHRALTLAVLAAAVLGTDLLRMHTDLPVGYLGLGLVWPLMQQIGFLMHDGACAPRSAGGRWTPAMLLTGAGLATGGLAALVSCGWPADMLVNLNPPTAALALLGVVQFFLLQLARPALDRWMRRPRPARAVRAAGAHAMTVYLWHMPVVLLLVAVLWVTGMPLPDPHTAAWWATRLPWLAAVCALVVPAALLLAGIERGSRRAQAGRAAAPGARLAARTALAVLCGIAGVTLALLAGAADLPAVICAVALLAAGAGLSAGRGR</sequence>
<feature type="transmembrane region" description="Helical" evidence="1">
    <location>
        <begin position="388"/>
        <end position="408"/>
    </location>
</feature>
<organism evidence="3 4">
    <name type="scientific">Brevibacterium salitolerans</name>
    <dbReference type="NCBI Taxonomy" id="1403566"/>
    <lineage>
        <taxon>Bacteria</taxon>
        <taxon>Bacillati</taxon>
        <taxon>Actinomycetota</taxon>
        <taxon>Actinomycetes</taxon>
        <taxon>Micrococcales</taxon>
        <taxon>Brevibacteriaceae</taxon>
        <taxon>Brevibacterium</taxon>
    </lineage>
</organism>
<feature type="transmembrane region" description="Helical" evidence="1">
    <location>
        <begin position="66"/>
        <end position="89"/>
    </location>
</feature>
<gene>
    <name evidence="3" type="ORF">GCM10009823_00860</name>
</gene>
<feature type="transmembrane region" description="Helical" evidence="1">
    <location>
        <begin position="110"/>
        <end position="132"/>
    </location>
</feature>
<feature type="transmembrane region" description="Helical" evidence="1">
    <location>
        <begin position="239"/>
        <end position="260"/>
    </location>
</feature>
<evidence type="ECO:0000259" key="2">
    <source>
        <dbReference type="Pfam" id="PF01757"/>
    </source>
</evidence>
<dbReference type="EMBL" id="BAAAPZ010000001">
    <property type="protein sequence ID" value="GAA2086839.1"/>
    <property type="molecule type" value="Genomic_DNA"/>
</dbReference>